<proteinExistence type="inferred from homology"/>
<evidence type="ECO:0000259" key="2">
    <source>
        <dbReference type="Pfam" id="PF00156"/>
    </source>
</evidence>
<dbReference type="SUPFAM" id="SSF53271">
    <property type="entry name" value="PRTase-like"/>
    <property type="match status" value="1"/>
</dbReference>
<sequence>MLTIMASCWLCRQPLWHSQHGVCSVCLRHLPALPPCCPRCGLPGGQPLRPCGRCLQKPPPWQALTAVGDYRPPLSTLLKQFKFHAKTELAPLLARLILLRWLAGYRQYAYRDSPLWRRPEIVLSVPLHRRRQWARGFNQTALLAAPLARWLGCRYQPLALRRSRPTRIQQRLNAAARRHNLHDAFSCSIALTGKRVALLDDVVTTGSTVAEISRLLLARGAADVQIWCVCRTL</sequence>
<gene>
    <name evidence="3" type="primary">gntX</name>
    <name evidence="3" type="ORF">FJU30_21625</name>
</gene>
<accession>A0A5J5FT38</accession>
<dbReference type="EMBL" id="VYKJ01000014">
    <property type="protein sequence ID" value="KAA8996395.1"/>
    <property type="molecule type" value="Genomic_DNA"/>
</dbReference>
<feature type="domain" description="Phosphoribosyltransferase" evidence="2">
    <location>
        <begin position="143"/>
        <end position="231"/>
    </location>
</feature>
<keyword evidence="4" id="KW-1185">Reference proteome</keyword>
<dbReference type="Proteomes" id="UP000335415">
    <property type="component" value="Unassembled WGS sequence"/>
</dbReference>
<organism evidence="3 4">
    <name type="scientific">Affinibrenneria salicis</name>
    <dbReference type="NCBI Taxonomy" id="2590031"/>
    <lineage>
        <taxon>Bacteria</taxon>
        <taxon>Pseudomonadati</taxon>
        <taxon>Pseudomonadota</taxon>
        <taxon>Gammaproteobacteria</taxon>
        <taxon>Enterobacterales</taxon>
        <taxon>Pectobacteriaceae</taxon>
        <taxon>Affinibrenneria</taxon>
    </lineage>
</organism>
<dbReference type="NCBIfam" id="NF008616">
    <property type="entry name" value="PRK11595.1"/>
    <property type="match status" value="1"/>
</dbReference>
<reference evidence="3 4" key="1">
    <citation type="submission" date="2019-09" db="EMBL/GenBank/DDBJ databases">
        <authorList>
            <person name="Li Y."/>
        </authorList>
    </citation>
    <scope>NUCLEOTIDE SEQUENCE [LARGE SCALE GENOMIC DNA]</scope>
    <source>
        <strain evidence="3 4">L3-3HA</strain>
    </source>
</reference>
<dbReference type="RefSeq" id="WP_150437052.1">
    <property type="nucleotide sequence ID" value="NZ_VYKJ01000014.1"/>
</dbReference>
<name>A0A5J5FT38_9GAMM</name>
<dbReference type="InterPro" id="IPR000836">
    <property type="entry name" value="PRTase_dom"/>
</dbReference>
<comment type="caution">
    <text evidence="3">The sequence shown here is derived from an EMBL/GenBank/DDBJ whole genome shotgun (WGS) entry which is preliminary data.</text>
</comment>
<dbReference type="InterPro" id="IPR029057">
    <property type="entry name" value="PRTase-like"/>
</dbReference>
<evidence type="ECO:0000313" key="3">
    <source>
        <dbReference type="EMBL" id="KAA8996395.1"/>
    </source>
</evidence>
<dbReference type="AlphaFoldDB" id="A0A5J5FT38"/>
<dbReference type="Gene3D" id="3.40.50.2020">
    <property type="match status" value="1"/>
</dbReference>
<dbReference type="PANTHER" id="PTHR47505:SF1">
    <property type="entry name" value="DNA UTILIZATION PROTEIN YHGH"/>
    <property type="match status" value="1"/>
</dbReference>
<dbReference type="InterPro" id="IPR051910">
    <property type="entry name" value="ComF/GntX_DNA_util-trans"/>
</dbReference>
<evidence type="ECO:0000313" key="4">
    <source>
        <dbReference type="Proteomes" id="UP000335415"/>
    </source>
</evidence>
<comment type="similarity">
    <text evidence="1">Belongs to the ComF/GntX family.</text>
</comment>
<dbReference type="OrthoDB" id="9793412at2"/>
<protein>
    <submittedName>
        <fullName evidence="3">DNA utilization protein GntX</fullName>
    </submittedName>
</protein>
<dbReference type="CDD" id="cd06223">
    <property type="entry name" value="PRTases_typeI"/>
    <property type="match status" value="1"/>
</dbReference>
<evidence type="ECO:0000256" key="1">
    <source>
        <dbReference type="ARBA" id="ARBA00008007"/>
    </source>
</evidence>
<dbReference type="Pfam" id="PF00156">
    <property type="entry name" value="Pribosyltran"/>
    <property type="match status" value="1"/>
</dbReference>
<dbReference type="PANTHER" id="PTHR47505">
    <property type="entry name" value="DNA UTILIZATION PROTEIN YHGH"/>
    <property type="match status" value="1"/>
</dbReference>